<dbReference type="InterPro" id="IPR036388">
    <property type="entry name" value="WH-like_DNA-bd_sf"/>
</dbReference>
<dbReference type="Proteomes" id="UP000186110">
    <property type="component" value="Chromosome"/>
</dbReference>
<dbReference type="Gene3D" id="3.40.190.290">
    <property type="match status" value="1"/>
</dbReference>
<dbReference type="GO" id="GO:0043565">
    <property type="term" value="F:sequence-specific DNA binding"/>
    <property type="evidence" value="ECO:0007669"/>
    <property type="project" value="TreeGrafter"/>
</dbReference>
<keyword evidence="3" id="KW-0238">DNA-binding</keyword>
<dbReference type="FunFam" id="1.10.10.10:FF:000001">
    <property type="entry name" value="LysR family transcriptional regulator"/>
    <property type="match status" value="1"/>
</dbReference>
<dbReference type="EMBL" id="CP019239">
    <property type="protein sequence ID" value="APW42302.1"/>
    <property type="molecule type" value="Genomic_DNA"/>
</dbReference>
<dbReference type="PANTHER" id="PTHR30537:SF35">
    <property type="entry name" value="TRANSCRIPTIONAL REGULATORY PROTEIN"/>
    <property type="match status" value="1"/>
</dbReference>
<feature type="domain" description="HTH lysR-type" evidence="5">
    <location>
        <begin position="1"/>
        <end position="59"/>
    </location>
</feature>
<evidence type="ECO:0000256" key="3">
    <source>
        <dbReference type="ARBA" id="ARBA00023125"/>
    </source>
</evidence>
<organism evidence="6 7">
    <name type="scientific">Rhodoferax saidenbachensis</name>
    <dbReference type="NCBI Taxonomy" id="1484693"/>
    <lineage>
        <taxon>Bacteria</taxon>
        <taxon>Pseudomonadati</taxon>
        <taxon>Pseudomonadota</taxon>
        <taxon>Betaproteobacteria</taxon>
        <taxon>Burkholderiales</taxon>
        <taxon>Comamonadaceae</taxon>
        <taxon>Rhodoferax</taxon>
    </lineage>
</organism>
<evidence type="ECO:0000259" key="5">
    <source>
        <dbReference type="PROSITE" id="PS50931"/>
    </source>
</evidence>
<dbReference type="SUPFAM" id="SSF46785">
    <property type="entry name" value="Winged helix' DNA-binding domain"/>
    <property type="match status" value="1"/>
</dbReference>
<dbReference type="Pfam" id="PF03466">
    <property type="entry name" value="LysR_substrate"/>
    <property type="match status" value="1"/>
</dbReference>
<evidence type="ECO:0000313" key="6">
    <source>
        <dbReference type="EMBL" id="APW42302.1"/>
    </source>
</evidence>
<dbReference type="GO" id="GO:0003700">
    <property type="term" value="F:DNA-binding transcription factor activity"/>
    <property type="evidence" value="ECO:0007669"/>
    <property type="project" value="InterPro"/>
</dbReference>
<dbReference type="PROSITE" id="PS50931">
    <property type="entry name" value="HTH_LYSR"/>
    <property type="match status" value="1"/>
</dbReference>
<evidence type="ECO:0000256" key="4">
    <source>
        <dbReference type="ARBA" id="ARBA00023163"/>
    </source>
</evidence>
<dbReference type="PANTHER" id="PTHR30537">
    <property type="entry name" value="HTH-TYPE TRANSCRIPTIONAL REGULATOR"/>
    <property type="match status" value="1"/>
</dbReference>
<comment type="similarity">
    <text evidence="1">Belongs to the LysR transcriptional regulatory family.</text>
</comment>
<dbReference type="GO" id="GO:0006351">
    <property type="term" value="P:DNA-templated transcription"/>
    <property type="evidence" value="ECO:0007669"/>
    <property type="project" value="TreeGrafter"/>
</dbReference>
<dbReference type="eggNOG" id="COG0583">
    <property type="taxonomic scope" value="Bacteria"/>
</dbReference>
<reference evidence="6 7" key="1">
    <citation type="submission" date="2017-01" db="EMBL/GenBank/DDBJ databases">
        <authorList>
            <person name="Mah S.A."/>
            <person name="Swanson W.J."/>
            <person name="Moy G.W."/>
            <person name="Vacquier V.D."/>
        </authorList>
    </citation>
    <scope>NUCLEOTIDE SEQUENCE [LARGE SCALE GENOMIC DNA]</scope>
    <source>
        <strain evidence="6 7">DSM 22694</strain>
    </source>
</reference>
<dbReference type="CDD" id="cd08422">
    <property type="entry name" value="PBP2_CrgA_like"/>
    <property type="match status" value="1"/>
</dbReference>
<dbReference type="AlphaFoldDB" id="A0A1P8K8H6"/>
<proteinExistence type="inferred from homology"/>
<dbReference type="RefSeq" id="WP_029705924.1">
    <property type="nucleotide sequence ID" value="NZ_CP019239.1"/>
</dbReference>
<dbReference type="InterPro" id="IPR036390">
    <property type="entry name" value="WH_DNA-bd_sf"/>
</dbReference>
<keyword evidence="2" id="KW-0805">Transcription regulation</keyword>
<evidence type="ECO:0000256" key="2">
    <source>
        <dbReference type="ARBA" id="ARBA00023015"/>
    </source>
</evidence>
<dbReference type="InterPro" id="IPR058163">
    <property type="entry name" value="LysR-type_TF_proteobact-type"/>
</dbReference>
<name>A0A1P8K8H6_9BURK</name>
<keyword evidence="7" id="KW-1185">Reference proteome</keyword>
<protein>
    <submittedName>
        <fullName evidence="6">LysR family transcriptional regulator</fullName>
    </submittedName>
</protein>
<evidence type="ECO:0000256" key="1">
    <source>
        <dbReference type="ARBA" id="ARBA00009437"/>
    </source>
</evidence>
<sequence length="300" mass="33045">MDVFRQMQAFTAVVQAGSFVKAAQRLDTSKAVVSRLVLELEAALGTRLLNRTTRRLSLTDAGSDYFERSRQILEDLEDANAAVSDGASHISGRLKLNAPLTFGNLHLAPLWGEFLKLHPQVELDITLTDRVVDLVDEGYDMAVRISTQPSSSLVSRTLAHDRVVLCASPGYLRTAPPIHSLEDITEHSVMAYSWWSGGDVWTFEDAQGKAHSVATHPRLRANSGDTCRAAALADQGVIYQPAFLVGDDLRNGRLVQVLPELRGPAIAIHAIYPSRKHLPGKVRAMVDFLVEAFKTPAWRR</sequence>
<dbReference type="KEGG" id="rsb:RS694_06955"/>
<accession>A0A1P8K8H6</accession>
<dbReference type="Pfam" id="PF00126">
    <property type="entry name" value="HTH_1"/>
    <property type="match status" value="1"/>
</dbReference>
<dbReference type="InterPro" id="IPR000847">
    <property type="entry name" value="LysR_HTH_N"/>
</dbReference>
<dbReference type="Gene3D" id="1.10.10.10">
    <property type="entry name" value="Winged helix-like DNA-binding domain superfamily/Winged helix DNA-binding domain"/>
    <property type="match status" value="1"/>
</dbReference>
<dbReference type="STRING" id="1484693.RS694_06955"/>
<keyword evidence="4" id="KW-0804">Transcription</keyword>
<gene>
    <name evidence="6" type="ORF">RS694_06955</name>
</gene>
<dbReference type="InterPro" id="IPR005119">
    <property type="entry name" value="LysR_subst-bd"/>
</dbReference>
<evidence type="ECO:0000313" key="7">
    <source>
        <dbReference type="Proteomes" id="UP000186110"/>
    </source>
</evidence>
<dbReference type="SUPFAM" id="SSF53850">
    <property type="entry name" value="Periplasmic binding protein-like II"/>
    <property type="match status" value="1"/>
</dbReference>
<dbReference type="FunFam" id="3.40.190.290:FF:000001">
    <property type="entry name" value="Transcriptional regulator, LysR family"/>
    <property type="match status" value="1"/>
</dbReference>